<dbReference type="OrthoDB" id="5988014at2759"/>
<name>A0A4Y2C968_ARAVE</name>
<dbReference type="SUPFAM" id="SSF50353">
    <property type="entry name" value="Cytokine"/>
    <property type="match status" value="1"/>
</dbReference>
<dbReference type="PANTHER" id="PTHR11486">
    <property type="entry name" value="FIBROBLAST GROWTH FACTOR"/>
    <property type="match status" value="1"/>
</dbReference>
<evidence type="ECO:0000313" key="5">
    <source>
        <dbReference type="Proteomes" id="UP000499080"/>
    </source>
</evidence>
<dbReference type="AlphaFoldDB" id="A0A4Y2C968"/>
<evidence type="ECO:0000313" key="4">
    <source>
        <dbReference type="EMBL" id="GBM00981.1"/>
    </source>
</evidence>
<dbReference type="CDD" id="cd23307">
    <property type="entry name" value="beta-trefoil_FGF8-like"/>
    <property type="match status" value="1"/>
</dbReference>
<dbReference type="Gene3D" id="2.80.10.50">
    <property type="match status" value="1"/>
</dbReference>
<comment type="caution">
    <text evidence="4">The sequence shown here is derived from an EMBL/GenBank/DDBJ whole genome shotgun (WGS) entry which is preliminary data.</text>
</comment>
<proteinExistence type="inferred from homology"/>
<evidence type="ECO:0000256" key="1">
    <source>
        <dbReference type="ARBA" id="ARBA00007936"/>
    </source>
</evidence>
<comment type="similarity">
    <text evidence="1">Belongs to the heparin-binding growth factors family.</text>
</comment>
<keyword evidence="5" id="KW-1185">Reference proteome</keyword>
<accession>A0A4Y2C968</accession>
<gene>
    <name evidence="4" type="primary">fgf8b</name>
    <name evidence="4" type="ORF">AVEN_55497_1</name>
</gene>
<dbReference type="EMBL" id="BGPR01000163">
    <property type="protein sequence ID" value="GBM00981.1"/>
    <property type="molecule type" value="Genomic_DNA"/>
</dbReference>
<sequence>MPDMQPENIQIVILEWWFLQIASLAYLCSIFFKMASCQSFSVDLERGAPSILKNSRDIRRTYKLYNQCSGNHIQIIGKTVNAKGSPDSPNANMSFISTRSRHHFNAINIMGQNSGRYLCFNKKGKLIARFNGRKKLCLFRESISEDHYTVLQSLYDSAWYIGFNRRGKPLKGSLHSKAKMQRCFHFVKRDYSYGMDEYTPPGPKIKNPWKLKDLLTGNGQHRSRPQRKVPKTPTR</sequence>
<reference evidence="4 5" key="1">
    <citation type="journal article" date="2019" name="Sci. Rep.">
        <title>Orb-weaving spider Araneus ventricosus genome elucidates the spidroin gene catalogue.</title>
        <authorList>
            <person name="Kono N."/>
            <person name="Nakamura H."/>
            <person name="Ohtoshi R."/>
            <person name="Moran D.A.P."/>
            <person name="Shinohara A."/>
            <person name="Yoshida Y."/>
            <person name="Fujiwara M."/>
            <person name="Mori M."/>
            <person name="Tomita M."/>
            <person name="Arakawa K."/>
        </authorList>
    </citation>
    <scope>NUCLEOTIDE SEQUENCE [LARGE SCALE GENOMIC DNA]</scope>
</reference>
<dbReference type="Pfam" id="PF00167">
    <property type="entry name" value="FGF"/>
    <property type="match status" value="1"/>
</dbReference>
<dbReference type="InterPro" id="IPR008996">
    <property type="entry name" value="IL1/FGF"/>
</dbReference>
<evidence type="ECO:0000256" key="2">
    <source>
        <dbReference type="SAM" id="MobiDB-lite"/>
    </source>
</evidence>
<dbReference type="Proteomes" id="UP000499080">
    <property type="component" value="Unassembled WGS sequence"/>
</dbReference>
<evidence type="ECO:0000256" key="3">
    <source>
        <dbReference type="SAM" id="Phobius"/>
    </source>
</evidence>
<organism evidence="4 5">
    <name type="scientific">Araneus ventricosus</name>
    <name type="common">Orbweaver spider</name>
    <name type="synonym">Epeira ventricosa</name>
    <dbReference type="NCBI Taxonomy" id="182803"/>
    <lineage>
        <taxon>Eukaryota</taxon>
        <taxon>Metazoa</taxon>
        <taxon>Ecdysozoa</taxon>
        <taxon>Arthropoda</taxon>
        <taxon>Chelicerata</taxon>
        <taxon>Arachnida</taxon>
        <taxon>Araneae</taxon>
        <taxon>Araneomorphae</taxon>
        <taxon>Entelegynae</taxon>
        <taxon>Araneoidea</taxon>
        <taxon>Araneidae</taxon>
        <taxon>Araneus</taxon>
    </lineage>
</organism>
<protein>
    <submittedName>
        <fullName evidence="4">Fibroblast growth factor 8b</fullName>
    </submittedName>
</protein>
<dbReference type="InterPro" id="IPR002209">
    <property type="entry name" value="Fibroblast_GF_fam"/>
</dbReference>
<dbReference type="SMART" id="SM00442">
    <property type="entry name" value="FGF"/>
    <property type="match status" value="1"/>
</dbReference>
<feature type="region of interest" description="Disordered" evidence="2">
    <location>
        <begin position="214"/>
        <end position="235"/>
    </location>
</feature>
<keyword evidence="3" id="KW-0472">Membrane</keyword>
<feature type="transmembrane region" description="Helical" evidence="3">
    <location>
        <begin position="12"/>
        <end position="32"/>
    </location>
</feature>
<keyword evidence="3" id="KW-0812">Transmembrane</keyword>
<dbReference type="GO" id="GO:0008083">
    <property type="term" value="F:growth factor activity"/>
    <property type="evidence" value="ECO:0007669"/>
    <property type="project" value="InterPro"/>
</dbReference>
<feature type="compositionally biased region" description="Basic residues" evidence="2">
    <location>
        <begin position="221"/>
        <end position="235"/>
    </location>
</feature>
<keyword evidence="3" id="KW-1133">Transmembrane helix</keyword>